<name>A0A6J6J4I2_9ZZZZ</name>
<feature type="transmembrane region" description="Helical" evidence="1">
    <location>
        <begin position="19"/>
        <end position="37"/>
    </location>
</feature>
<dbReference type="AlphaFoldDB" id="A0A6J6J4I2"/>
<evidence type="ECO:0000313" key="2">
    <source>
        <dbReference type="EMBL" id="CAB4631019.1"/>
    </source>
</evidence>
<accession>A0A6J6J4I2</accession>
<keyword evidence="1" id="KW-1133">Transmembrane helix</keyword>
<evidence type="ECO:0000256" key="1">
    <source>
        <dbReference type="SAM" id="Phobius"/>
    </source>
</evidence>
<gene>
    <name evidence="2" type="ORF">UFOPK2032_00600</name>
</gene>
<sequence length="202" mass="22163">MTEQPPQEPTKKFKGLPTWLWFVGTFGIVSLLGNIVFGGNTWITSSANFIENTIYELQLEEDHSQDAFCLSGTVSEIDKDNTLTVVTEAESLVGTTSSAIGYASTTDVTEELANAINIVRESGAQYLTLGERILTAKECQDATYEYLMEDFGNSLVDMGNNFGQWDPETLANDPVLLITVMPLIETAATKARAILTYVETLK</sequence>
<keyword evidence="1" id="KW-0812">Transmembrane</keyword>
<organism evidence="2">
    <name type="scientific">freshwater metagenome</name>
    <dbReference type="NCBI Taxonomy" id="449393"/>
    <lineage>
        <taxon>unclassified sequences</taxon>
        <taxon>metagenomes</taxon>
        <taxon>ecological metagenomes</taxon>
    </lineage>
</organism>
<dbReference type="EMBL" id="CAEZVM010000016">
    <property type="protein sequence ID" value="CAB4631019.1"/>
    <property type="molecule type" value="Genomic_DNA"/>
</dbReference>
<proteinExistence type="predicted"/>
<protein>
    <submittedName>
        <fullName evidence="2">Unannotated protein</fullName>
    </submittedName>
</protein>
<reference evidence="2" key="1">
    <citation type="submission" date="2020-05" db="EMBL/GenBank/DDBJ databases">
        <authorList>
            <person name="Chiriac C."/>
            <person name="Salcher M."/>
            <person name="Ghai R."/>
            <person name="Kavagutti S V."/>
        </authorList>
    </citation>
    <scope>NUCLEOTIDE SEQUENCE</scope>
</reference>
<keyword evidence="1" id="KW-0472">Membrane</keyword>